<dbReference type="Gene3D" id="3.30.750.80">
    <property type="entry name" value="RNA methyltransferase domain (HRMD) like"/>
    <property type="match status" value="1"/>
</dbReference>
<keyword evidence="2" id="KW-0808">Transferase</keyword>
<dbReference type="SUPFAM" id="SSF53335">
    <property type="entry name" value="S-adenosyl-L-methionine-dependent methyltransferases"/>
    <property type="match status" value="1"/>
</dbReference>
<evidence type="ECO:0000313" key="6">
    <source>
        <dbReference type="Proteomes" id="UP001255856"/>
    </source>
</evidence>
<keyword evidence="3" id="KW-0949">S-adenosyl-L-methionine</keyword>
<dbReference type="GO" id="GO:0032259">
    <property type="term" value="P:methylation"/>
    <property type="evidence" value="ECO:0007669"/>
    <property type="project" value="UniProtKB-KW"/>
</dbReference>
<evidence type="ECO:0000256" key="3">
    <source>
        <dbReference type="ARBA" id="ARBA00022691"/>
    </source>
</evidence>
<feature type="domain" description="S-adenosylmethionine-dependent methyltransferase" evidence="4">
    <location>
        <begin position="80"/>
        <end position="166"/>
    </location>
</feature>
<reference evidence="5" key="1">
    <citation type="submission" date="2021-01" db="EMBL/GenBank/DDBJ databases">
        <authorList>
            <person name="Eckstrom K.M.E."/>
        </authorList>
    </citation>
    <scope>NUCLEOTIDE SEQUENCE</scope>
    <source>
        <strain evidence="5">UVCC 0001</strain>
    </source>
</reference>
<dbReference type="EMBL" id="JASFZW010000012">
    <property type="protein sequence ID" value="KAK2076027.1"/>
    <property type="molecule type" value="Genomic_DNA"/>
</dbReference>
<evidence type="ECO:0000259" key="4">
    <source>
        <dbReference type="Pfam" id="PF10672"/>
    </source>
</evidence>
<evidence type="ECO:0000256" key="1">
    <source>
        <dbReference type="ARBA" id="ARBA00022603"/>
    </source>
</evidence>
<dbReference type="GO" id="GO:0008168">
    <property type="term" value="F:methyltransferase activity"/>
    <property type="evidence" value="ECO:0007669"/>
    <property type="project" value="UniProtKB-KW"/>
</dbReference>
<dbReference type="PANTHER" id="PTHR42873:SF1">
    <property type="entry name" value="S-ADENOSYLMETHIONINE-DEPENDENT METHYLTRANSFERASE DOMAIN-CONTAINING PROTEIN"/>
    <property type="match status" value="1"/>
</dbReference>
<comment type="caution">
    <text evidence="5">The sequence shown here is derived from an EMBL/GenBank/DDBJ whole genome shotgun (WGS) entry which is preliminary data.</text>
</comment>
<dbReference type="InterPro" id="IPR019614">
    <property type="entry name" value="SAM-dep_methyl-trfase"/>
</dbReference>
<evidence type="ECO:0000313" key="5">
    <source>
        <dbReference type="EMBL" id="KAK2076027.1"/>
    </source>
</evidence>
<keyword evidence="6" id="KW-1185">Reference proteome</keyword>
<dbReference type="PANTHER" id="PTHR42873">
    <property type="entry name" value="RIBOSOMAL RNA LARGE SUBUNIT METHYLTRANSFERASE"/>
    <property type="match status" value="1"/>
</dbReference>
<dbReference type="InterPro" id="IPR029063">
    <property type="entry name" value="SAM-dependent_MTases_sf"/>
</dbReference>
<name>A0AAD9IGV9_PROWI</name>
<protein>
    <recommendedName>
        <fullName evidence="4">S-adenosylmethionine-dependent methyltransferase domain-containing protein</fullName>
    </recommendedName>
</protein>
<sequence length="314" mass="32911">MSTGDQLSGLCVDVLGSSAAVAPSAAWAVRHRDAILRALRKVLGRQGVDSLVWMPAERLLRTAEGWSGALGDGDEPLWAPIVENGVRFAPHPELRQKTGFYADQRESRRLVRSIAAGKSVLDLCCYTGGFALSAAAGGAERVLGVDSSQPAVDAARRNAALNGLDQAALFARADVKKLVAAAREPVRAEDSAHSEDGSPASVAAAVHSAAWDLVILDPPKLAPSRGALERAARVYAEYNAWAMGLVRPGGLLMTCTCSGAMTQAGLFMGTLQEAARRAGREIAVLRIAGAAPDHTVAAGYPEGNYLTNILLHVL</sequence>
<keyword evidence="1" id="KW-0489">Methyltransferase</keyword>
<organism evidence="5 6">
    <name type="scientific">Prototheca wickerhamii</name>
    <dbReference type="NCBI Taxonomy" id="3111"/>
    <lineage>
        <taxon>Eukaryota</taxon>
        <taxon>Viridiplantae</taxon>
        <taxon>Chlorophyta</taxon>
        <taxon>core chlorophytes</taxon>
        <taxon>Trebouxiophyceae</taxon>
        <taxon>Chlorellales</taxon>
        <taxon>Chlorellaceae</taxon>
        <taxon>Prototheca</taxon>
    </lineage>
</organism>
<dbReference type="CDD" id="cd02440">
    <property type="entry name" value="AdoMet_MTases"/>
    <property type="match status" value="1"/>
</dbReference>
<dbReference type="Proteomes" id="UP001255856">
    <property type="component" value="Unassembled WGS sequence"/>
</dbReference>
<dbReference type="Gene3D" id="3.40.50.150">
    <property type="entry name" value="Vaccinia Virus protein VP39"/>
    <property type="match status" value="1"/>
</dbReference>
<dbReference type="AlphaFoldDB" id="A0AAD9IGV9"/>
<proteinExistence type="predicted"/>
<dbReference type="Pfam" id="PF10672">
    <property type="entry name" value="Methyltrans_SAM"/>
    <property type="match status" value="1"/>
</dbReference>
<gene>
    <name evidence="5" type="ORF">QBZ16_001363</name>
</gene>
<evidence type="ECO:0000256" key="2">
    <source>
        <dbReference type="ARBA" id="ARBA00022679"/>
    </source>
</evidence>
<accession>A0AAD9IGV9</accession>